<keyword evidence="1" id="KW-0472">Membrane</keyword>
<name>A0A8H6YYC2_9AGAR</name>
<evidence type="ECO:0000256" key="1">
    <source>
        <dbReference type="SAM" id="Phobius"/>
    </source>
</evidence>
<evidence type="ECO:0000313" key="3">
    <source>
        <dbReference type="Proteomes" id="UP000620124"/>
    </source>
</evidence>
<keyword evidence="3" id="KW-1185">Reference proteome</keyword>
<feature type="transmembrane region" description="Helical" evidence="1">
    <location>
        <begin position="180"/>
        <end position="200"/>
    </location>
</feature>
<protein>
    <submittedName>
        <fullName evidence="2">Uncharacterized protein</fullName>
    </submittedName>
</protein>
<proteinExistence type="predicted"/>
<reference evidence="2" key="1">
    <citation type="submission" date="2020-05" db="EMBL/GenBank/DDBJ databases">
        <title>Mycena genomes resolve the evolution of fungal bioluminescence.</title>
        <authorList>
            <person name="Tsai I.J."/>
        </authorList>
    </citation>
    <scope>NUCLEOTIDE SEQUENCE</scope>
    <source>
        <strain evidence="2">CCC161011</strain>
    </source>
</reference>
<sequence length="393" mass="43351">MMTHNNGDNSTGSSRCCQWRDYISWALVLVGIPHVIFGLVTWELLPGSIANQKKLLSGITDNTPISGFYGPGAWWAFLITLGMSHANRAMTFWRTGELPSDWDWDLLGASVYIVVAAVDLMHKSRMIAQLEDKASESTLLPAMICAERVVSVGTGSSLFVLVPSALVPVLLGRAPSQRNIGVTAIPLIFALVTSGFSFHVHQTISQAPLVWFSLHDQRQMEEKFAPTLTTADVPAFIGYAASPLLGAYYSKDYWTRFAATISGTVITIVFLVSLGRRRGGLRPALRTTACTVLIMAGIFYVLPIFFFFFFAVAVGTVVWVVCWTIAWWFIYILAFFPQVGFFPPTKITVLEMDQMVVLLGILAVAAIRIVRSILKVDGRSSVYRDPLTSFSKS</sequence>
<feature type="transmembrane region" description="Helical" evidence="1">
    <location>
        <begin position="253"/>
        <end position="275"/>
    </location>
</feature>
<gene>
    <name evidence="2" type="ORF">MVEN_00482700</name>
</gene>
<comment type="caution">
    <text evidence="2">The sequence shown here is derived from an EMBL/GenBank/DDBJ whole genome shotgun (WGS) entry which is preliminary data.</text>
</comment>
<feature type="transmembrane region" description="Helical" evidence="1">
    <location>
        <begin position="22"/>
        <end position="45"/>
    </location>
</feature>
<feature type="transmembrane region" description="Helical" evidence="1">
    <location>
        <begin position="287"/>
        <end position="311"/>
    </location>
</feature>
<feature type="transmembrane region" description="Helical" evidence="1">
    <location>
        <begin position="66"/>
        <end position="84"/>
    </location>
</feature>
<keyword evidence="1" id="KW-0812">Transmembrane</keyword>
<dbReference type="OrthoDB" id="3550824at2759"/>
<evidence type="ECO:0000313" key="2">
    <source>
        <dbReference type="EMBL" id="KAF7366065.1"/>
    </source>
</evidence>
<feature type="transmembrane region" description="Helical" evidence="1">
    <location>
        <begin position="356"/>
        <end position="374"/>
    </location>
</feature>
<keyword evidence="1" id="KW-1133">Transmembrane helix</keyword>
<dbReference type="EMBL" id="JACAZI010000003">
    <property type="protein sequence ID" value="KAF7366065.1"/>
    <property type="molecule type" value="Genomic_DNA"/>
</dbReference>
<dbReference type="AlphaFoldDB" id="A0A8H6YYC2"/>
<feature type="transmembrane region" description="Helical" evidence="1">
    <location>
        <begin position="317"/>
        <end position="336"/>
    </location>
</feature>
<accession>A0A8H6YYC2</accession>
<dbReference type="Proteomes" id="UP000620124">
    <property type="component" value="Unassembled WGS sequence"/>
</dbReference>
<organism evidence="2 3">
    <name type="scientific">Mycena venus</name>
    <dbReference type="NCBI Taxonomy" id="2733690"/>
    <lineage>
        <taxon>Eukaryota</taxon>
        <taxon>Fungi</taxon>
        <taxon>Dikarya</taxon>
        <taxon>Basidiomycota</taxon>
        <taxon>Agaricomycotina</taxon>
        <taxon>Agaricomycetes</taxon>
        <taxon>Agaricomycetidae</taxon>
        <taxon>Agaricales</taxon>
        <taxon>Marasmiineae</taxon>
        <taxon>Mycenaceae</taxon>
        <taxon>Mycena</taxon>
    </lineage>
</organism>